<evidence type="ECO:0000256" key="5">
    <source>
        <dbReference type="ARBA" id="ARBA00022989"/>
    </source>
</evidence>
<dbReference type="AlphaFoldDB" id="A0A249PJV3"/>
<feature type="transmembrane region" description="Helical" evidence="7">
    <location>
        <begin position="32"/>
        <end position="49"/>
    </location>
</feature>
<dbReference type="RefSeq" id="WP_034859065.1">
    <property type="nucleotide sequence ID" value="NZ_AJQT01000113.1"/>
</dbReference>
<evidence type="ECO:0000313" key="11">
    <source>
        <dbReference type="Proteomes" id="UP000217211"/>
    </source>
</evidence>
<evidence type="ECO:0000256" key="4">
    <source>
        <dbReference type="ARBA" id="ARBA00022692"/>
    </source>
</evidence>
<evidence type="ECO:0000256" key="6">
    <source>
        <dbReference type="ARBA" id="ARBA00023136"/>
    </source>
</evidence>
<dbReference type="OrthoDB" id="4962908at2"/>
<feature type="domain" description="MrpA C-terminal/MbhD" evidence="9">
    <location>
        <begin position="13"/>
        <end position="78"/>
    </location>
</feature>
<proteinExistence type="inferred from homology"/>
<accession>A0A249PJV3</accession>
<evidence type="ECO:0000256" key="7">
    <source>
        <dbReference type="SAM" id="Phobius"/>
    </source>
</evidence>
<keyword evidence="5 7" id="KW-1133">Transmembrane helix</keyword>
<sequence>MNVSAAFDIVLCLLVLAVAGGAVLARDLFAGVALYIVFGLLLTVGWVRLEAVDVALVEAAIGAGLTSVILLGALPHSPAQSSFPLKIRPLALVSCLAVGAGLCWIVIGLAEPTSGLRPAVEAQLAHSGASNAVTAVLLNFRGYDTLLEVAVLLLALVGVWSSSRDDRWGGRPGPRQHVRPGGVLANFGRLIPPFGIVIGIYLVWVGTTAPGGAFQAATVLAAVWLLAMMAAITDPPRLASGALRWLVAAGPLLFILAGLFGLMEGAFLTYQPGTAKMMIVTVELALTVSIAATLALLVLGPARHGS</sequence>
<protein>
    <recommendedName>
        <fullName evidence="12">DUF4040 domain-containing protein</fullName>
    </recommendedName>
</protein>
<feature type="transmembrane region" description="Helical" evidence="7">
    <location>
        <begin position="183"/>
        <end position="206"/>
    </location>
</feature>
<dbReference type="InterPro" id="IPR007182">
    <property type="entry name" value="MnhB"/>
</dbReference>
<keyword evidence="10" id="KW-0614">Plasmid</keyword>
<feature type="transmembrane region" description="Helical" evidence="7">
    <location>
        <begin position="6"/>
        <end position="25"/>
    </location>
</feature>
<feature type="transmembrane region" description="Helical" evidence="7">
    <location>
        <begin position="212"/>
        <end position="233"/>
    </location>
</feature>
<evidence type="ECO:0000256" key="1">
    <source>
        <dbReference type="ARBA" id="ARBA00004651"/>
    </source>
</evidence>
<feature type="transmembrane region" description="Helical" evidence="7">
    <location>
        <begin position="275"/>
        <end position="299"/>
    </location>
</feature>
<dbReference type="STRING" id="716928.GCA_000261485_04958"/>
<dbReference type="eggNOG" id="COG1563">
    <property type="taxonomic scope" value="Bacteria"/>
</dbReference>
<dbReference type="KEGG" id="esj:SJ05684_b50400"/>
<evidence type="ECO:0000256" key="3">
    <source>
        <dbReference type="ARBA" id="ARBA00022475"/>
    </source>
</evidence>
<feature type="transmembrane region" description="Helical" evidence="7">
    <location>
        <begin position="245"/>
        <end position="263"/>
    </location>
</feature>
<evidence type="ECO:0000256" key="2">
    <source>
        <dbReference type="ARBA" id="ARBA00009425"/>
    </source>
</evidence>
<keyword evidence="6 7" id="KW-0472">Membrane</keyword>
<reference evidence="10 11" key="1">
    <citation type="submission" date="2017-08" db="EMBL/GenBank/DDBJ databases">
        <title>Multipartite genome sequences of Sinorhizobium species nodulating soybeans.</title>
        <authorList>
            <person name="Tian C.F."/>
        </authorList>
    </citation>
    <scope>NUCLEOTIDE SEQUENCE [LARGE SCALE GENOMIC DNA]</scope>
    <source>
        <strain evidence="10 11">CCBAU 05684</strain>
        <plasmid evidence="11">psj05684b</plasmid>
    </source>
</reference>
<dbReference type="InterPro" id="IPR050622">
    <property type="entry name" value="CPA3_antiporter_subunitB"/>
</dbReference>
<dbReference type="PANTHER" id="PTHR33932:SF4">
    <property type="entry name" value="NA(+)_H(+) ANTIPORTER SUBUNIT B"/>
    <property type="match status" value="1"/>
</dbReference>
<dbReference type="InterPro" id="IPR025383">
    <property type="entry name" value="MrpA_C/MbhD"/>
</dbReference>
<feature type="transmembrane region" description="Helical" evidence="7">
    <location>
        <begin position="87"/>
        <end position="107"/>
    </location>
</feature>
<dbReference type="Pfam" id="PF04039">
    <property type="entry name" value="MnhB"/>
    <property type="match status" value="1"/>
</dbReference>
<dbReference type="Pfam" id="PF13244">
    <property type="entry name" value="MbhD"/>
    <property type="match status" value="1"/>
</dbReference>
<evidence type="ECO:0000313" key="10">
    <source>
        <dbReference type="EMBL" id="ASY66022.1"/>
    </source>
</evidence>
<dbReference type="Proteomes" id="UP000217211">
    <property type="component" value="Plasmid pSJ05684b"/>
</dbReference>
<dbReference type="GO" id="GO:0005886">
    <property type="term" value="C:plasma membrane"/>
    <property type="evidence" value="ECO:0007669"/>
    <property type="project" value="UniProtKB-SubCell"/>
</dbReference>
<name>A0A249PJV3_9HYPH</name>
<evidence type="ECO:0008006" key="12">
    <source>
        <dbReference type="Google" id="ProtNLM"/>
    </source>
</evidence>
<feature type="transmembrane region" description="Helical" evidence="7">
    <location>
        <begin position="145"/>
        <end position="162"/>
    </location>
</feature>
<dbReference type="PANTHER" id="PTHR33932">
    <property type="entry name" value="NA(+)/H(+) ANTIPORTER SUBUNIT B"/>
    <property type="match status" value="1"/>
</dbReference>
<comment type="similarity">
    <text evidence="2">Belongs to the CPA3 antiporters (TC 2.A.63) subunit B family.</text>
</comment>
<dbReference type="EMBL" id="CP023068">
    <property type="protein sequence ID" value="ASY66022.1"/>
    <property type="molecule type" value="Genomic_DNA"/>
</dbReference>
<keyword evidence="4 7" id="KW-0812">Transmembrane</keyword>
<keyword evidence="11" id="KW-1185">Reference proteome</keyword>
<gene>
    <name evidence="10" type="ORF">SJ05684_b50400</name>
</gene>
<organism evidence="10 11">
    <name type="scientific">Sinorhizobium sojae CCBAU 05684</name>
    <dbReference type="NCBI Taxonomy" id="716928"/>
    <lineage>
        <taxon>Bacteria</taxon>
        <taxon>Pseudomonadati</taxon>
        <taxon>Pseudomonadota</taxon>
        <taxon>Alphaproteobacteria</taxon>
        <taxon>Hyphomicrobiales</taxon>
        <taxon>Rhizobiaceae</taxon>
        <taxon>Sinorhizobium/Ensifer group</taxon>
        <taxon>Sinorhizobium</taxon>
    </lineage>
</organism>
<feature type="transmembrane region" description="Helical" evidence="7">
    <location>
        <begin position="55"/>
        <end position="75"/>
    </location>
</feature>
<comment type="subcellular location">
    <subcellularLocation>
        <location evidence="1">Cell membrane</location>
        <topology evidence="1">Multi-pass membrane protein</topology>
    </subcellularLocation>
</comment>
<feature type="domain" description="Na+/H+ antiporter MnhB subunit-related protein" evidence="8">
    <location>
        <begin position="184"/>
        <end position="299"/>
    </location>
</feature>
<keyword evidence="3" id="KW-1003">Cell membrane</keyword>
<geneLocation type="plasmid" evidence="11">
    <name>psj05684b</name>
</geneLocation>
<evidence type="ECO:0000259" key="8">
    <source>
        <dbReference type="Pfam" id="PF04039"/>
    </source>
</evidence>
<evidence type="ECO:0000259" key="9">
    <source>
        <dbReference type="Pfam" id="PF13244"/>
    </source>
</evidence>